<sequence>MPVPRSAALPDPITENMSLLLAELDGQLSRLITYFGAPQGAVAAQLMQRAGYSSNLAGRVRKACLAAMLRKKTDEARRLRLQGIETVARNLDLLSRLGRRAVDQAEHAQRVKLLRAGTFVPPLTLVRKTVARIQDALDGQDSRLAVKIGQARGEIAQFHDQLFRTYTRDMAETKHSEDLAYALLALNEVTRMGEALEAISEAILSINIGQTVQFERYFTLRSVLAGVSRDEDISLKPLAETRSGSAISGVEMRDRKGRSVAAVFKDGDKRKVKEERVGVKSWNSVYPGLAPEILSYEKNGQSAALLIEHLEGETFEDIVLGGSDAALERAQKALHRTVRDIWRTTLTAEPARMGAMDQLAKRMKDVTRLHPRLVPGSQSINGAMVPGLATLIERAQTREAGLPAPFSVYIHGDFNLDNVIFDPVAGKIRFIDLHRSRYMDYVQDVSVFMVSNYRLQVLDAATRARIAGVATAMHEMAAKFARRQKDSTYSYRLALGLARSFASSTRFVVDEDHARRMLLRARYILETALAVPEGREARFKLPVKDLFHD</sequence>
<feature type="domain" description="Aminoglycoside phosphotransferase" evidence="1">
    <location>
        <begin position="290"/>
        <end position="475"/>
    </location>
</feature>
<keyword evidence="3" id="KW-1185">Reference proteome</keyword>
<reference evidence="2 3" key="1">
    <citation type="submission" date="2019-12" db="EMBL/GenBank/DDBJ databases">
        <title>Complete Genome Sequence of a Quorum-Sensing Bacterium,Rhodobacteraceae bacterium C31, Isolated from a marine microalgae symbiotic bacteria.</title>
        <authorList>
            <person name="Zhang Y."/>
        </authorList>
    </citation>
    <scope>NUCLEOTIDE SEQUENCE [LARGE SCALE GENOMIC DNA]</scope>
    <source>
        <strain evidence="2 3">C31</strain>
    </source>
</reference>
<dbReference type="SUPFAM" id="SSF109755">
    <property type="entry name" value="PhoU-like"/>
    <property type="match status" value="1"/>
</dbReference>
<dbReference type="Proteomes" id="UP000596387">
    <property type="component" value="Chromosome"/>
</dbReference>
<dbReference type="Gene3D" id="1.20.58.220">
    <property type="entry name" value="Phosphate transport system protein phou homolog 2, domain 2"/>
    <property type="match status" value="1"/>
</dbReference>
<dbReference type="Gene3D" id="3.90.1200.10">
    <property type="match status" value="1"/>
</dbReference>
<dbReference type="Pfam" id="PF01636">
    <property type="entry name" value="APH"/>
    <property type="match status" value="1"/>
</dbReference>
<accession>A0ABX7F507</accession>
<name>A0ABX7F507_9RHOB</name>
<evidence type="ECO:0000313" key="2">
    <source>
        <dbReference type="EMBL" id="QRF64837.1"/>
    </source>
</evidence>
<organism evidence="2 3">
    <name type="scientific">Ponticoccus alexandrii</name>
    <dbReference type="NCBI Taxonomy" id="1943633"/>
    <lineage>
        <taxon>Bacteria</taxon>
        <taxon>Pseudomonadati</taxon>
        <taxon>Pseudomonadota</taxon>
        <taxon>Alphaproteobacteria</taxon>
        <taxon>Rhodobacterales</taxon>
        <taxon>Roseobacteraceae</taxon>
        <taxon>Ponticoccus</taxon>
    </lineage>
</organism>
<dbReference type="InterPro" id="IPR011009">
    <property type="entry name" value="Kinase-like_dom_sf"/>
</dbReference>
<evidence type="ECO:0000313" key="3">
    <source>
        <dbReference type="Proteomes" id="UP000596387"/>
    </source>
</evidence>
<dbReference type="InterPro" id="IPR002575">
    <property type="entry name" value="Aminoglycoside_PTrfase"/>
</dbReference>
<proteinExistence type="predicted"/>
<protein>
    <submittedName>
        <fullName evidence="2">Phosphotransferase</fullName>
    </submittedName>
</protein>
<gene>
    <name evidence="2" type="ORF">GQA70_00050</name>
</gene>
<dbReference type="SUPFAM" id="SSF56112">
    <property type="entry name" value="Protein kinase-like (PK-like)"/>
    <property type="match status" value="1"/>
</dbReference>
<evidence type="ECO:0000259" key="1">
    <source>
        <dbReference type="Pfam" id="PF01636"/>
    </source>
</evidence>
<dbReference type="InterPro" id="IPR038078">
    <property type="entry name" value="PhoU-like_sf"/>
</dbReference>
<dbReference type="EMBL" id="CP047166">
    <property type="protein sequence ID" value="QRF64837.1"/>
    <property type="molecule type" value="Genomic_DNA"/>
</dbReference>